<comment type="caution">
    <text evidence="2">The sequence shown here is derived from an EMBL/GenBank/DDBJ whole genome shotgun (WGS) entry which is preliminary data.</text>
</comment>
<dbReference type="PANTHER" id="PTHR36113">
    <property type="entry name" value="LYASE, PUTATIVE-RELATED-RELATED"/>
    <property type="match status" value="1"/>
</dbReference>
<evidence type="ECO:0000313" key="3">
    <source>
        <dbReference type="Proteomes" id="UP000323856"/>
    </source>
</evidence>
<evidence type="ECO:0000259" key="1">
    <source>
        <dbReference type="PROSITE" id="PS51819"/>
    </source>
</evidence>
<reference evidence="2 3" key="1">
    <citation type="submission" date="2019-07" db="EMBL/GenBank/DDBJ databases">
        <title>Analysis of the biochemical properties, biological activity and biotechnological potential of siderophores and biosurfactants produced by Antarctic psychrotolerant bacteria.</title>
        <authorList>
            <person name="Styczynski M."/>
            <person name="Krucon T."/>
            <person name="Decewicz P."/>
            <person name="Dziewit L."/>
        </authorList>
    </citation>
    <scope>NUCLEOTIDE SEQUENCE [LARGE SCALE GENOMIC DNA]</scope>
    <source>
        <strain evidence="2 3">ANT_H27</strain>
    </source>
</reference>
<dbReference type="PROSITE" id="PS51819">
    <property type="entry name" value="VOC"/>
    <property type="match status" value="1"/>
</dbReference>
<dbReference type="EMBL" id="VOBL01000009">
    <property type="protein sequence ID" value="KAA0976483.1"/>
    <property type="molecule type" value="Genomic_DNA"/>
</dbReference>
<proteinExistence type="predicted"/>
<dbReference type="InterPro" id="IPR029068">
    <property type="entry name" value="Glyas_Bleomycin-R_OHBP_Dase"/>
</dbReference>
<dbReference type="AlphaFoldDB" id="A0A5B0ECA0"/>
<dbReference type="OrthoDB" id="5296884at2"/>
<name>A0A5B0ECA0_9MICC</name>
<evidence type="ECO:0000313" key="2">
    <source>
        <dbReference type="EMBL" id="KAA0976483.1"/>
    </source>
</evidence>
<dbReference type="InterPro" id="IPR051332">
    <property type="entry name" value="Fosfomycin_Res_Enzymes"/>
</dbReference>
<dbReference type="Gene3D" id="3.10.180.10">
    <property type="entry name" value="2,3-Dihydroxybiphenyl 1,2-Dioxygenase, domain 1"/>
    <property type="match status" value="1"/>
</dbReference>
<organism evidence="2 3">
    <name type="scientific">Paeniglutamicibacter gangotriensis</name>
    <dbReference type="NCBI Taxonomy" id="254787"/>
    <lineage>
        <taxon>Bacteria</taxon>
        <taxon>Bacillati</taxon>
        <taxon>Actinomycetota</taxon>
        <taxon>Actinomycetes</taxon>
        <taxon>Micrococcales</taxon>
        <taxon>Micrococcaceae</taxon>
        <taxon>Paeniglutamicibacter</taxon>
    </lineage>
</organism>
<gene>
    <name evidence="2" type="ORF">FQ154_09935</name>
</gene>
<feature type="domain" description="VOC" evidence="1">
    <location>
        <begin position="26"/>
        <end position="151"/>
    </location>
</feature>
<dbReference type="SUPFAM" id="SSF54593">
    <property type="entry name" value="Glyoxalase/Bleomycin resistance protein/Dihydroxybiphenyl dioxygenase"/>
    <property type="match status" value="1"/>
</dbReference>
<sequence length="169" mass="18047">MGGIIPGAAAGPGISHTSGQAAPTGRLHHTEIWVSDIAMARSTLGWLFEELGYAPGESWKHGTSYVGAHDYLVLEAGPDVLERPHRRRAPGINHLAFRAGDRRRVEELTQEALQRGFTLLFAEAHPHAGGPGHYAAYLEDPAGMEIELVADDRAEPTTEVDDAGSPPAA</sequence>
<protein>
    <submittedName>
        <fullName evidence="2">Glyoxalase</fullName>
    </submittedName>
</protein>
<dbReference type="Pfam" id="PF13669">
    <property type="entry name" value="Glyoxalase_4"/>
    <property type="match status" value="1"/>
</dbReference>
<dbReference type="RefSeq" id="WP_149619589.1">
    <property type="nucleotide sequence ID" value="NZ_VOBL01000009.1"/>
</dbReference>
<dbReference type="Proteomes" id="UP000323856">
    <property type="component" value="Unassembled WGS sequence"/>
</dbReference>
<accession>A0A5B0ECA0</accession>
<dbReference type="InterPro" id="IPR037523">
    <property type="entry name" value="VOC_core"/>
</dbReference>
<dbReference type="PANTHER" id="PTHR36113:SF6">
    <property type="entry name" value="FOSFOMYCIN RESISTANCE PROTEIN FOSX"/>
    <property type="match status" value="1"/>
</dbReference>